<feature type="transmembrane region" description="Helical" evidence="2">
    <location>
        <begin position="177"/>
        <end position="203"/>
    </location>
</feature>
<evidence type="ECO:0000313" key="3">
    <source>
        <dbReference type="EMBL" id="KAF2709995.1"/>
    </source>
</evidence>
<feature type="transmembrane region" description="Helical" evidence="2">
    <location>
        <begin position="209"/>
        <end position="229"/>
    </location>
</feature>
<dbReference type="EMBL" id="MU005769">
    <property type="protein sequence ID" value="KAF2709995.1"/>
    <property type="molecule type" value="Genomic_DNA"/>
</dbReference>
<dbReference type="Proteomes" id="UP000799428">
    <property type="component" value="Unassembled WGS sequence"/>
</dbReference>
<accession>A0A6G1KBT5</accession>
<keyword evidence="4" id="KW-1185">Reference proteome</keyword>
<sequence>MAHHVFPLFLRLNIDLQQGMTAFAGVGIGTALMCHGHYSACYHAFFGFRGGYDPLPPLTFPTSVANGSMPSGQALLDPNETTPLSTGFYAVDNDITKCARPGIGDLELLNFLDVRSTNRSVHHTINVVQKGESVRVADFDLPLLVSPPSPLSVKVKASFTDLLDTSSRWLWGYIRSVAWLCIWVVALSSVAALVSLATTFFPFSNPAGILARITLVLRWFVIGFVWNALWKCSGIPGNIVRRTVVSICADRFKALEIENQELRKSQINLQAEMKSSLETLEARLQAQIPAVCEEMNSRREDQRKDPQLLKLSKANAEEIERLQDENIKLKAEVAMIKDDIAKTVRGKIQARLNQLTSDLAAVKTAADAISLVPATAVNIPSPLPSRLESVSSVLDDVKKTMTIQRTAATKALKLTVLGDLEMQNAFGSKCQSLAADDLEGHMSVLVHVLAQSQVNIRGRLARVQQQQNFSLSLGPVQQGPGMSQGYPGIQQYQQRQFAQGGPLGFNAPPGPPY</sequence>
<gene>
    <name evidence="3" type="ORF">K504DRAFT_501292</name>
</gene>
<keyword evidence="2" id="KW-0472">Membrane</keyword>
<organism evidence="3 4">
    <name type="scientific">Pleomassaria siparia CBS 279.74</name>
    <dbReference type="NCBI Taxonomy" id="1314801"/>
    <lineage>
        <taxon>Eukaryota</taxon>
        <taxon>Fungi</taxon>
        <taxon>Dikarya</taxon>
        <taxon>Ascomycota</taxon>
        <taxon>Pezizomycotina</taxon>
        <taxon>Dothideomycetes</taxon>
        <taxon>Pleosporomycetidae</taxon>
        <taxon>Pleosporales</taxon>
        <taxon>Pleomassariaceae</taxon>
        <taxon>Pleomassaria</taxon>
    </lineage>
</organism>
<dbReference type="AlphaFoldDB" id="A0A6G1KBT5"/>
<keyword evidence="1" id="KW-0175">Coiled coil</keyword>
<name>A0A6G1KBT5_9PLEO</name>
<keyword evidence="2" id="KW-1133">Transmembrane helix</keyword>
<keyword evidence="2" id="KW-0812">Transmembrane</keyword>
<proteinExistence type="predicted"/>
<evidence type="ECO:0000256" key="2">
    <source>
        <dbReference type="SAM" id="Phobius"/>
    </source>
</evidence>
<evidence type="ECO:0000256" key="1">
    <source>
        <dbReference type="SAM" id="Coils"/>
    </source>
</evidence>
<feature type="coiled-coil region" evidence="1">
    <location>
        <begin position="312"/>
        <end position="339"/>
    </location>
</feature>
<protein>
    <submittedName>
        <fullName evidence="3">Uncharacterized protein</fullName>
    </submittedName>
</protein>
<evidence type="ECO:0000313" key="4">
    <source>
        <dbReference type="Proteomes" id="UP000799428"/>
    </source>
</evidence>
<reference evidence="3" key="1">
    <citation type="journal article" date="2020" name="Stud. Mycol.">
        <title>101 Dothideomycetes genomes: a test case for predicting lifestyles and emergence of pathogens.</title>
        <authorList>
            <person name="Haridas S."/>
            <person name="Albert R."/>
            <person name="Binder M."/>
            <person name="Bloem J."/>
            <person name="Labutti K."/>
            <person name="Salamov A."/>
            <person name="Andreopoulos B."/>
            <person name="Baker S."/>
            <person name="Barry K."/>
            <person name="Bills G."/>
            <person name="Bluhm B."/>
            <person name="Cannon C."/>
            <person name="Castanera R."/>
            <person name="Culley D."/>
            <person name="Daum C."/>
            <person name="Ezra D."/>
            <person name="Gonzalez J."/>
            <person name="Henrissat B."/>
            <person name="Kuo A."/>
            <person name="Liang C."/>
            <person name="Lipzen A."/>
            <person name="Lutzoni F."/>
            <person name="Magnuson J."/>
            <person name="Mondo S."/>
            <person name="Nolan M."/>
            <person name="Ohm R."/>
            <person name="Pangilinan J."/>
            <person name="Park H.-J."/>
            <person name="Ramirez L."/>
            <person name="Alfaro M."/>
            <person name="Sun H."/>
            <person name="Tritt A."/>
            <person name="Yoshinaga Y."/>
            <person name="Zwiers L.-H."/>
            <person name="Turgeon B."/>
            <person name="Goodwin S."/>
            <person name="Spatafora J."/>
            <person name="Crous P."/>
            <person name="Grigoriev I."/>
        </authorList>
    </citation>
    <scope>NUCLEOTIDE SEQUENCE</scope>
    <source>
        <strain evidence="3">CBS 279.74</strain>
    </source>
</reference>